<protein>
    <recommendedName>
        <fullName evidence="2">RelA/SpoT domain-containing protein</fullName>
    </recommendedName>
</protein>
<proteinExistence type="predicted"/>
<dbReference type="Gene3D" id="3.30.460.10">
    <property type="entry name" value="Beta Polymerase, domain 2"/>
    <property type="match status" value="1"/>
</dbReference>
<dbReference type="SUPFAM" id="SSF81301">
    <property type="entry name" value="Nucleotidyltransferase"/>
    <property type="match status" value="1"/>
</dbReference>
<dbReference type="InterPro" id="IPR043519">
    <property type="entry name" value="NT_sf"/>
</dbReference>
<dbReference type="Proteomes" id="UP000321569">
    <property type="component" value="Unassembled WGS sequence"/>
</dbReference>
<feature type="domain" description="RelA/SpoT" evidence="2">
    <location>
        <begin position="89"/>
        <end position="182"/>
    </location>
</feature>
<evidence type="ECO:0000313" key="4">
    <source>
        <dbReference type="Proteomes" id="UP000321569"/>
    </source>
</evidence>
<reference evidence="3 4" key="1">
    <citation type="submission" date="2019-07" db="EMBL/GenBank/DDBJ databases">
        <title>Whole genome shotgun sequence of Lactobacillus rapi NBRC 109618.</title>
        <authorList>
            <person name="Hosoyama A."/>
            <person name="Uohara A."/>
            <person name="Ohji S."/>
            <person name="Ichikawa N."/>
        </authorList>
    </citation>
    <scope>NUCLEOTIDE SEQUENCE [LARGE SCALE GENOMIC DNA]</scope>
    <source>
        <strain evidence="3 4">NBRC 109618</strain>
    </source>
</reference>
<comment type="pathway">
    <text evidence="1">Purine metabolism; ppGpp biosynthesis; ppGpp from GTP: step 1/2.</text>
</comment>
<dbReference type="STRING" id="1423795.FD12_GL000078"/>
<evidence type="ECO:0000259" key="2">
    <source>
        <dbReference type="Pfam" id="PF04607"/>
    </source>
</evidence>
<name>A0A512PNV2_9LACO</name>
<dbReference type="GO" id="GO:0015970">
    <property type="term" value="P:guanosine tetraphosphate biosynthetic process"/>
    <property type="evidence" value="ECO:0007669"/>
    <property type="project" value="UniProtKB-UniPathway"/>
</dbReference>
<gene>
    <name evidence="3" type="ORF">LRA02_17280</name>
</gene>
<dbReference type="AlphaFoldDB" id="A0A512PNV2"/>
<evidence type="ECO:0000256" key="1">
    <source>
        <dbReference type="ARBA" id="ARBA00004976"/>
    </source>
</evidence>
<dbReference type="Pfam" id="PF04607">
    <property type="entry name" value="RelA_SpoT"/>
    <property type="match status" value="1"/>
</dbReference>
<sequence>MLNVNIEEFLKNEICDCYNQYVRFTENFYDHLDEADQNINLRKYKIDDALENRHFMNDILPSYLSALNRRVGSSDPLWKKLQYDWFQFRVKSLDTLIKKMHHDNQGDFYVAKIINDLFGERLIISGVNKQLNEIENLLTILKEAQVIHRFYFRVDGKYQAFHCYIQDSRNHLPWEIQIWDSEWSKNNYKEHLRHEKERNVRRG</sequence>
<comment type="caution">
    <text evidence="3">The sequence shown here is derived from an EMBL/GenBank/DDBJ whole genome shotgun (WGS) entry which is preliminary data.</text>
</comment>
<dbReference type="OrthoDB" id="2225292at2"/>
<dbReference type="EMBL" id="BKAM01000036">
    <property type="protein sequence ID" value="GEP72860.1"/>
    <property type="molecule type" value="Genomic_DNA"/>
</dbReference>
<dbReference type="UniPathway" id="UPA00908">
    <property type="reaction ID" value="UER00884"/>
</dbReference>
<accession>A0A512PNV2</accession>
<organism evidence="3 4">
    <name type="scientific">Lentilactobacillus rapi</name>
    <dbReference type="NCBI Taxonomy" id="481723"/>
    <lineage>
        <taxon>Bacteria</taxon>
        <taxon>Bacillati</taxon>
        <taxon>Bacillota</taxon>
        <taxon>Bacilli</taxon>
        <taxon>Lactobacillales</taxon>
        <taxon>Lactobacillaceae</taxon>
        <taxon>Lentilactobacillus</taxon>
    </lineage>
</organism>
<dbReference type="InterPro" id="IPR007685">
    <property type="entry name" value="RelA_SpoT"/>
</dbReference>
<evidence type="ECO:0000313" key="3">
    <source>
        <dbReference type="EMBL" id="GEP72860.1"/>
    </source>
</evidence>